<dbReference type="Proteomes" id="UP000736164">
    <property type="component" value="Unassembled WGS sequence"/>
</dbReference>
<feature type="non-terminal residue" evidence="10">
    <location>
        <position position="428"/>
    </location>
</feature>
<dbReference type="InterPro" id="IPR027417">
    <property type="entry name" value="P-loop_NTPase"/>
</dbReference>
<proteinExistence type="inferred from homology"/>
<reference evidence="10" key="1">
    <citation type="journal article" date="2021" name="Cell">
        <title>Tracing the genetic footprints of vertebrate landing in non-teleost ray-finned fishes.</title>
        <authorList>
            <person name="Bi X."/>
            <person name="Wang K."/>
            <person name="Yang L."/>
            <person name="Pan H."/>
            <person name="Jiang H."/>
            <person name="Wei Q."/>
            <person name="Fang M."/>
            <person name="Yu H."/>
            <person name="Zhu C."/>
            <person name="Cai Y."/>
            <person name="He Y."/>
            <person name="Gan X."/>
            <person name="Zeng H."/>
            <person name="Yu D."/>
            <person name="Zhu Y."/>
            <person name="Jiang H."/>
            <person name="Qiu Q."/>
            <person name="Yang H."/>
            <person name="Zhang Y.E."/>
            <person name="Wang W."/>
            <person name="Zhu M."/>
            <person name="He S."/>
            <person name="Zhang G."/>
        </authorList>
    </citation>
    <scope>NUCLEOTIDE SEQUENCE</scope>
    <source>
        <strain evidence="10">Allg_001</strain>
    </source>
</reference>
<dbReference type="PANTHER" id="PTHR13748:SF31">
    <property type="entry name" value="ZINC-REGULATED GTPASE METALLOPROTEIN ACTIVATOR 1A-RELATED"/>
    <property type="match status" value="1"/>
</dbReference>
<keyword evidence="2" id="KW-0378">Hydrolase</keyword>
<keyword evidence="1" id="KW-0547">Nucleotide-binding</keyword>
<gene>
    <name evidence="10" type="primary">Cbwd1</name>
    <name evidence="10" type="ORF">GTO95_0000984</name>
</gene>
<organism evidence="10 11">
    <name type="scientific">Atractosteus spatula</name>
    <name type="common">Alligator gar</name>
    <name type="synonym">Lepisosteus spatula</name>
    <dbReference type="NCBI Taxonomy" id="7917"/>
    <lineage>
        <taxon>Eukaryota</taxon>
        <taxon>Metazoa</taxon>
        <taxon>Chordata</taxon>
        <taxon>Craniata</taxon>
        <taxon>Vertebrata</taxon>
        <taxon>Euteleostomi</taxon>
        <taxon>Actinopterygii</taxon>
        <taxon>Neopterygii</taxon>
        <taxon>Holostei</taxon>
        <taxon>Semionotiformes</taxon>
        <taxon>Lepisosteidae</taxon>
        <taxon>Atractosteus</taxon>
    </lineage>
</organism>
<evidence type="ECO:0000313" key="10">
    <source>
        <dbReference type="EMBL" id="MBN3322147.1"/>
    </source>
</evidence>
<dbReference type="GO" id="GO:0005737">
    <property type="term" value="C:cytoplasm"/>
    <property type="evidence" value="ECO:0007669"/>
    <property type="project" value="TreeGrafter"/>
</dbReference>
<dbReference type="SUPFAM" id="SSF52540">
    <property type="entry name" value="P-loop containing nucleoside triphosphate hydrolases"/>
    <property type="match status" value="1"/>
</dbReference>
<dbReference type="PANTHER" id="PTHR13748">
    <property type="entry name" value="COBW-RELATED"/>
    <property type="match status" value="1"/>
</dbReference>
<comment type="caution">
    <text evidence="10">The sequence shown here is derived from an EMBL/GenBank/DDBJ whole genome shotgun (WGS) entry which is preliminary data.</text>
</comment>
<name>A0A8J7TFU4_ATRSP</name>
<dbReference type="GO" id="GO:0016787">
    <property type="term" value="F:hydrolase activity"/>
    <property type="evidence" value="ECO:0007669"/>
    <property type="project" value="UniProtKB-KW"/>
</dbReference>
<evidence type="ECO:0000256" key="4">
    <source>
        <dbReference type="ARBA" id="ARBA00023134"/>
    </source>
</evidence>
<comment type="similarity">
    <text evidence="6">Belongs to the SIMIBI class G3E GTPase family. ZNG1 subfamily.</text>
</comment>
<keyword evidence="11" id="KW-1185">Reference proteome</keyword>
<evidence type="ECO:0000256" key="7">
    <source>
        <dbReference type="ARBA" id="ARBA00049117"/>
    </source>
</evidence>
<dbReference type="Pfam" id="PF02492">
    <property type="entry name" value="cobW"/>
    <property type="match status" value="1"/>
</dbReference>
<protein>
    <submittedName>
        <fullName evidence="10">CBWD1 protein</fullName>
    </submittedName>
</protein>
<dbReference type="InterPro" id="IPR036627">
    <property type="entry name" value="CobW-likC_sf"/>
</dbReference>
<dbReference type="InterPro" id="IPR003495">
    <property type="entry name" value="CobW/HypB/UreG_nucleotide-bd"/>
</dbReference>
<dbReference type="SUPFAM" id="SSF90002">
    <property type="entry name" value="Hypothetical protein YjiA, C-terminal domain"/>
    <property type="match status" value="1"/>
</dbReference>
<dbReference type="InterPro" id="IPR051316">
    <property type="entry name" value="Zinc-reg_GTPase_activator"/>
</dbReference>
<dbReference type="GO" id="GO:0005525">
    <property type="term" value="F:GTP binding"/>
    <property type="evidence" value="ECO:0007669"/>
    <property type="project" value="UniProtKB-KW"/>
</dbReference>
<dbReference type="InterPro" id="IPR011629">
    <property type="entry name" value="CobW-like_C"/>
</dbReference>
<dbReference type="EMBL" id="JAAWVO010058813">
    <property type="protein sequence ID" value="MBN3322147.1"/>
    <property type="molecule type" value="Genomic_DNA"/>
</dbReference>
<dbReference type="CDD" id="cd03112">
    <property type="entry name" value="CobW-like"/>
    <property type="match status" value="1"/>
</dbReference>
<evidence type="ECO:0000256" key="6">
    <source>
        <dbReference type="ARBA" id="ARBA00034320"/>
    </source>
</evidence>
<dbReference type="AlphaFoldDB" id="A0A8J7TFU4"/>
<feature type="domain" description="CobW/HypB/UreG nucleotide-binding" evidence="8">
    <location>
        <begin position="31"/>
        <end position="239"/>
    </location>
</feature>
<evidence type="ECO:0000256" key="1">
    <source>
        <dbReference type="ARBA" id="ARBA00022741"/>
    </source>
</evidence>
<keyword evidence="5" id="KW-0143">Chaperone</keyword>
<feature type="domain" description="CobW C-terminal" evidence="9">
    <location>
        <begin position="314"/>
        <end position="413"/>
    </location>
</feature>
<evidence type="ECO:0000313" key="11">
    <source>
        <dbReference type="Proteomes" id="UP000736164"/>
    </source>
</evidence>
<evidence type="ECO:0000259" key="8">
    <source>
        <dbReference type="Pfam" id="PF02492"/>
    </source>
</evidence>
<feature type="non-terminal residue" evidence="10">
    <location>
        <position position="1"/>
    </location>
</feature>
<dbReference type="Gene3D" id="3.40.50.300">
    <property type="entry name" value="P-loop containing nucleotide triphosphate hydrolases"/>
    <property type="match status" value="1"/>
</dbReference>
<evidence type="ECO:0000256" key="2">
    <source>
        <dbReference type="ARBA" id="ARBA00022801"/>
    </source>
</evidence>
<sequence>DMEDVLLEEGDDCPVLVPIENELNTQAAQIPVTIITGYLGAGKTTLLNYILTEQHNKRIAVILNEFGEGSALEKSLAVSQAGELYEEWLELRNGCLCCSVKDNGLKAIENLMEKKGKFDYILLETTGLADPGAVASMFWVDAELGSDIYLDGIVTVIDAKYAMQVNILKGKKMLMGKLIWDSSLSQHLTEEKPEGQINEAARQIALADLAIINKTDLVGEEELCRLREVVRSTNGLVRIVETQKSRVDLSSVLDLHSFDSKAGARTLNKKSQFSCVLQKIITKDITSELDKQESLQEKLLHIQTAQPHLDKSIVTVTFEVPGCISEERLNVFIQLKKITFFFQNLLWEKTIKNKTGLLMNVIRLKGILSIQNKPQKVILQSVHELYDLEETPQIWDSDEPRISRLVFIGKEHNNPILSSKKQDHFFCM</sequence>
<accession>A0A8J7TFU4</accession>
<evidence type="ECO:0000256" key="5">
    <source>
        <dbReference type="ARBA" id="ARBA00023186"/>
    </source>
</evidence>
<evidence type="ECO:0000256" key="3">
    <source>
        <dbReference type="ARBA" id="ARBA00022833"/>
    </source>
</evidence>
<evidence type="ECO:0000259" key="9">
    <source>
        <dbReference type="Pfam" id="PF07683"/>
    </source>
</evidence>
<keyword evidence="4" id="KW-0342">GTP-binding</keyword>
<keyword evidence="3" id="KW-0862">Zinc</keyword>
<comment type="catalytic activity">
    <reaction evidence="7">
        <text>GTP + H2O = GDP + phosphate + H(+)</text>
        <dbReference type="Rhea" id="RHEA:19669"/>
        <dbReference type="ChEBI" id="CHEBI:15377"/>
        <dbReference type="ChEBI" id="CHEBI:15378"/>
        <dbReference type="ChEBI" id="CHEBI:37565"/>
        <dbReference type="ChEBI" id="CHEBI:43474"/>
        <dbReference type="ChEBI" id="CHEBI:58189"/>
    </reaction>
    <physiologicalReaction direction="left-to-right" evidence="7">
        <dbReference type="Rhea" id="RHEA:19670"/>
    </physiologicalReaction>
</comment>
<dbReference type="Gene3D" id="3.30.1220.10">
    <property type="entry name" value="CobW-like, C-terminal domain"/>
    <property type="match status" value="1"/>
</dbReference>
<dbReference type="Pfam" id="PF07683">
    <property type="entry name" value="CobW_C"/>
    <property type="match status" value="1"/>
</dbReference>